<comment type="similarity">
    <text evidence="2">Belongs to the glycosyltransferase 2 family.</text>
</comment>
<evidence type="ECO:0000256" key="2">
    <source>
        <dbReference type="ARBA" id="ARBA00006739"/>
    </source>
</evidence>
<evidence type="ECO:0000256" key="3">
    <source>
        <dbReference type="ARBA" id="ARBA00022676"/>
    </source>
</evidence>
<organism evidence="6 7">
    <name type="scientific">Orlajensenia leifsoniae</name>
    <dbReference type="NCBI Taxonomy" id="2561933"/>
    <lineage>
        <taxon>Bacteria</taxon>
        <taxon>Bacillati</taxon>
        <taxon>Actinomycetota</taxon>
        <taxon>Actinomycetes</taxon>
        <taxon>Micrococcales</taxon>
        <taxon>Microbacteriaceae</taxon>
        <taxon>Orlajensenia</taxon>
    </lineage>
</organism>
<feature type="domain" description="Glycosyltransferase 2-like" evidence="5">
    <location>
        <begin position="15"/>
        <end position="162"/>
    </location>
</feature>
<keyword evidence="3" id="KW-0328">Glycosyltransferase</keyword>
<gene>
    <name evidence="6" type="ORF">E4M00_03375</name>
</gene>
<dbReference type="SUPFAM" id="SSF53448">
    <property type="entry name" value="Nucleotide-diphospho-sugar transferases"/>
    <property type="match status" value="1"/>
</dbReference>
<comment type="caution">
    <text evidence="6">The sequence shown here is derived from an EMBL/GenBank/DDBJ whole genome shotgun (WGS) entry which is preliminary data.</text>
</comment>
<protein>
    <submittedName>
        <fullName evidence="6">Glycosyltransferase</fullName>
    </submittedName>
</protein>
<evidence type="ECO:0000256" key="4">
    <source>
        <dbReference type="ARBA" id="ARBA00022679"/>
    </source>
</evidence>
<dbReference type="PANTHER" id="PTHR43179:SF12">
    <property type="entry name" value="GALACTOFURANOSYLTRANSFERASE GLFT2"/>
    <property type="match status" value="1"/>
</dbReference>
<comment type="pathway">
    <text evidence="1">Cell wall biogenesis; cell wall polysaccharide biosynthesis.</text>
</comment>
<dbReference type="InterPro" id="IPR001173">
    <property type="entry name" value="Glyco_trans_2-like"/>
</dbReference>
<reference evidence="6 7" key="1">
    <citation type="journal article" date="2018" name="J. Microbiol.">
        <title>Leifsonia flava sp. nov., a novel actinobacterium isolated from the rhizosphere of Aquilegia viridiflora.</title>
        <authorList>
            <person name="Cai Y."/>
            <person name="Tao W.Z."/>
            <person name="Ma Y.J."/>
            <person name="Cheng J."/>
            <person name="Zhang M.Y."/>
            <person name="Zhang Y.X."/>
        </authorList>
    </citation>
    <scope>NUCLEOTIDE SEQUENCE [LARGE SCALE GENOMIC DNA]</scope>
    <source>
        <strain evidence="6 7">SYP-B2174</strain>
    </source>
</reference>
<evidence type="ECO:0000313" key="6">
    <source>
        <dbReference type="EMBL" id="TFW00234.1"/>
    </source>
</evidence>
<dbReference type="GO" id="GO:0016757">
    <property type="term" value="F:glycosyltransferase activity"/>
    <property type="evidence" value="ECO:0007669"/>
    <property type="project" value="UniProtKB-KW"/>
</dbReference>
<evidence type="ECO:0000259" key="5">
    <source>
        <dbReference type="Pfam" id="PF00535"/>
    </source>
</evidence>
<dbReference type="Proteomes" id="UP000298127">
    <property type="component" value="Unassembled WGS sequence"/>
</dbReference>
<sequence length="314" mass="34428">MRTADDEPTTLVVTIGVLTYRRPADLVAILPVLVEQAEASADDVRVLVIDNAPEASAEKTARSFPPRSVQYVHEPSPGIAAARNRAIDESERSDLLIFIDDDERPVGEWLTALLSTYRAERPAGIAGPVISQYEEEPDPWIVGGGFFARERFATGTQVQVAATNNLLLDLGIVRRLGLRFDEEFGLSGGSDTLFTRSLTAAGERIVWCDEAVVLDIVPSSRLTRRWVLQRYYRMGNTWSRTTVLLSGSTPSRLIARLSLTAGGAARVVQGAARSTWGRLARSVSRDARGQRTLNRGLGMMAGAWGHVYAEYKRA</sequence>
<proteinExistence type="inferred from homology"/>
<evidence type="ECO:0000256" key="1">
    <source>
        <dbReference type="ARBA" id="ARBA00004776"/>
    </source>
</evidence>
<evidence type="ECO:0000313" key="7">
    <source>
        <dbReference type="Proteomes" id="UP000298127"/>
    </source>
</evidence>
<keyword evidence="7" id="KW-1185">Reference proteome</keyword>
<dbReference type="Pfam" id="PF00535">
    <property type="entry name" value="Glycos_transf_2"/>
    <property type="match status" value="1"/>
</dbReference>
<dbReference type="PANTHER" id="PTHR43179">
    <property type="entry name" value="RHAMNOSYLTRANSFERASE WBBL"/>
    <property type="match status" value="1"/>
</dbReference>
<dbReference type="RefSeq" id="WP_135119061.1">
    <property type="nucleotide sequence ID" value="NZ_SPQZ01000001.1"/>
</dbReference>
<name>A0A4Y9R9Q7_9MICO</name>
<dbReference type="AlphaFoldDB" id="A0A4Y9R9Q7"/>
<dbReference type="Gene3D" id="3.90.550.10">
    <property type="entry name" value="Spore Coat Polysaccharide Biosynthesis Protein SpsA, Chain A"/>
    <property type="match status" value="1"/>
</dbReference>
<keyword evidence="4 6" id="KW-0808">Transferase</keyword>
<dbReference type="InterPro" id="IPR029044">
    <property type="entry name" value="Nucleotide-diphossugar_trans"/>
</dbReference>
<accession>A0A4Y9R9Q7</accession>
<dbReference type="EMBL" id="SPQZ01000001">
    <property type="protein sequence ID" value="TFW00234.1"/>
    <property type="molecule type" value="Genomic_DNA"/>
</dbReference>